<protein>
    <recommendedName>
        <fullName evidence="2">receptor protein-tyrosine kinase</fullName>
        <ecNumber evidence="2">2.7.10.1</ecNumber>
    </recommendedName>
</protein>
<keyword evidence="8" id="KW-0418">Kinase</keyword>
<feature type="transmembrane region" description="Helical" evidence="19">
    <location>
        <begin position="405"/>
        <end position="427"/>
    </location>
</feature>
<keyword evidence="7" id="KW-0547">Nucleotide-binding</keyword>
<keyword evidence="5 19" id="KW-0812">Transmembrane</keyword>
<keyword evidence="12" id="KW-0829">Tyrosine-protein kinase</keyword>
<evidence type="ECO:0000256" key="11">
    <source>
        <dbReference type="ARBA" id="ARBA00023136"/>
    </source>
</evidence>
<dbReference type="GO" id="GO:0005518">
    <property type="term" value="F:collagen binding"/>
    <property type="evidence" value="ECO:0007669"/>
    <property type="project" value="TreeGrafter"/>
</dbReference>
<evidence type="ECO:0000256" key="9">
    <source>
        <dbReference type="ARBA" id="ARBA00022840"/>
    </source>
</evidence>
<dbReference type="InterPro" id="IPR002011">
    <property type="entry name" value="Tyr_kinase_rcpt_2_CS"/>
</dbReference>
<dbReference type="InterPro" id="IPR000719">
    <property type="entry name" value="Prot_kinase_dom"/>
</dbReference>
<keyword evidence="11 19" id="KW-0472">Membrane</keyword>
<dbReference type="Ensembl" id="ENSPRET00000019426.1">
    <property type="protein sequence ID" value="ENSPREP00000019220.1"/>
    <property type="gene ID" value="ENSPREG00000012899.1"/>
</dbReference>
<keyword evidence="3" id="KW-1003">Cell membrane</keyword>
<dbReference type="Pfam" id="PF07714">
    <property type="entry name" value="PK_Tyr_Ser-Thr"/>
    <property type="match status" value="1"/>
</dbReference>
<proteinExistence type="inferred from homology"/>
<evidence type="ECO:0000256" key="12">
    <source>
        <dbReference type="ARBA" id="ARBA00023137"/>
    </source>
</evidence>
<keyword evidence="23" id="KW-1185">Reference proteome</keyword>
<keyword evidence="13" id="KW-1015">Disulfide bond</keyword>
<evidence type="ECO:0000256" key="17">
    <source>
        <dbReference type="ARBA" id="ARBA00061639"/>
    </source>
</evidence>
<dbReference type="GeneTree" id="ENSGT00940000159733"/>
<evidence type="ECO:0000313" key="23">
    <source>
        <dbReference type="Proteomes" id="UP000242638"/>
    </source>
</evidence>
<dbReference type="PROSITE" id="PS50022">
    <property type="entry name" value="FA58C_3"/>
    <property type="match status" value="1"/>
</dbReference>
<dbReference type="SUPFAM" id="SSF49785">
    <property type="entry name" value="Galactose-binding domain-like"/>
    <property type="match status" value="1"/>
</dbReference>
<sequence length="744" mass="83560">MTSEQIAGCLGNPCLGPSYLDRLIKLPLERSQGRHLRPVCCRYALGMEDGTIPDSDITASSAWSDSTEAKHGRLSTGEGDGAWCPAAPVFPNESEYLQIDLHKLHFVALVGTQGRHADGHGQEFVRSYRLRYSRDGKKWITWQDRWGQEVVSGNENTYEIVLKDLGPPIVARMVRFYPLADRVMSVCLRVELYGCVWNDGLYAYTAPVGHVMNLPSIPVYLNDSTYDGSTEQGMQFGGLGQLCDGVLGGDDFIETKELRVWPGYDYLGWSREALGQGSVDIEFHFEKPRRFNNMQVHSNNRHTQGVRVFSKVECLFKPGLLQPWSSPALTLPVPLEDLKDPSSRPISLPLGGRPAQILRCKFYFADRWLLISEISFLSGRKTNSSSFNPPPAGLPVAKDDGSNTAILIGCLVGIILLLLAVIVVILWRQYWKKILGKRQQHLRSAGPGLFQPWCRRPPAAGVHLCEIENPLDLPILEFPFNVRKGRPLLVAVKILRPDASKNARNDFLKEVKILSRLKDPNIIRLLGVCVSSDPLCMVTEYMECGDLNQYLSQRVLLDKTGPSHNTPTISYPALISMASQIASGMKFLSSLNFVHRDLATRNCLVGGERHIKIADFGMSRNLYAGDYYRIQGRAVLPIRWMAWECILMGKFTTASDVWAFGVTLWEMLSVCQEQPYSDLTDEQVIDNAGEFFRDQGRQVYLSRPAVCPQGLYELMLSCWNRDCKLRPSFANIHSFLTEDAMNMV</sequence>
<keyword evidence="14" id="KW-0675">Receptor</keyword>
<dbReference type="Gene3D" id="3.30.200.20">
    <property type="entry name" value="Phosphorylase Kinase, domain 1"/>
    <property type="match status" value="1"/>
</dbReference>
<dbReference type="PROSITE" id="PS00239">
    <property type="entry name" value="RECEPTOR_TYR_KIN_II"/>
    <property type="match status" value="1"/>
</dbReference>
<dbReference type="PANTHER" id="PTHR24416">
    <property type="entry name" value="TYROSINE-PROTEIN KINASE RECEPTOR"/>
    <property type="match status" value="1"/>
</dbReference>
<evidence type="ECO:0000256" key="3">
    <source>
        <dbReference type="ARBA" id="ARBA00022475"/>
    </source>
</evidence>
<reference evidence="22" key="2">
    <citation type="submission" date="2025-08" db="UniProtKB">
        <authorList>
            <consortium name="Ensembl"/>
        </authorList>
    </citation>
    <scope>IDENTIFICATION</scope>
    <source>
        <strain evidence="22">Guanapo</strain>
    </source>
</reference>
<dbReference type="SUPFAM" id="SSF56112">
    <property type="entry name" value="Protein kinase-like (PK-like)"/>
    <property type="match status" value="1"/>
</dbReference>
<keyword evidence="4" id="KW-0808">Transferase</keyword>
<dbReference type="AlphaFoldDB" id="A0A3P9PBS8"/>
<dbReference type="InterPro" id="IPR050122">
    <property type="entry name" value="RTK"/>
</dbReference>
<evidence type="ECO:0000256" key="15">
    <source>
        <dbReference type="ARBA" id="ARBA00023180"/>
    </source>
</evidence>
<feature type="compositionally biased region" description="Polar residues" evidence="18">
    <location>
        <begin position="57"/>
        <end position="66"/>
    </location>
</feature>
<keyword evidence="6" id="KW-0732">Signal</keyword>
<dbReference type="Pfam" id="PF00754">
    <property type="entry name" value="F5_F8_type_C"/>
    <property type="match status" value="1"/>
</dbReference>
<comment type="similarity">
    <text evidence="17">Belongs to the protein kinase superfamily. Tyr protein kinase family. Insulin receptor subfamily.</text>
</comment>
<reference evidence="22" key="3">
    <citation type="submission" date="2025-09" db="UniProtKB">
        <authorList>
            <consortium name="Ensembl"/>
        </authorList>
    </citation>
    <scope>IDENTIFICATION</scope>
    <source>
        <strain evidence="22">Guanapo</strain>
    </source>
</reference>
<dbReference type="PANTHER" id="PTHR24416:SF333">
    <property type="entry name" value="EPITHELIAL DISCOIDIN DOMAIN-CONTAINING RECEPTOR 1"/>
    <property type="match status" value="1"/>
</dbReference>
<name>A0A3P9PBS8_POERE</name>
<dbReference type="PRINTS" id="PR00109">
    <property type="entry name" value="TYRKINASE"/>
</dbReference>
<dbReference type="PROSITE" id="PS00109">
    <property type="entry name" value="PROTEIN_KINASE_TYR"/>
    <property type="match status" value="1"/>
</dbReference>
<evidence type="ECO:0000256" key="2">
    <source>
        <dbReference type="ARBA" id="ARBA00011902"/>
    </source>
</evidence>
<dbReference type="InterPro" id="IPR011009">
    <property type="entry name" value="Kinase-like_dom_sf"/>
</dbReference>
<evidence type="ECO:0000256" key="18">
    <source>
        <dbReference type="SAM" id="MobiDB-lite"/>
    </source>
</evidence>
<feature type="domain" description="Protein kinase" evidence="20">
    <location>
        <begin position="439"/>
        <end position="736"/>
    </location>
</feature>
<dbReference type="Gene3D" id="2.60.120.260">
    <property type="entry name" value="Galactose-binding domain-like"/>
    <property type="match status" value="1"/>
</dbReference>
<dbReference type="SMART" id="SM00219">
    <property type="entry name" value="TyrKc"/>
    <property type="match status" value="1"/>
</dbReference>
<dbReference type="InterPro" id="IPR008979">
    <property type="entry name" value="Galactose-bd-like_sf"/>
</dbReference>
<evidence type="ECO:0000256" key="10">
    <source>
        <dbReference type="ARBA" id="ARBA00022989"/>
    </source>
</evidence>
<comment type="catalytic activity">
    <reaction evidence="16">
        <text>L-tyrosyl-[protein] + ATP = O-phospho-L-tyrosyl-[protein] + ADP + H(+)</text>
        <dbReference type="Rhea" id="RHEA:10596"/>
        <dbReference type="Rhea" id="RHEA-COMP:10136"/>
        <dbReference type="Rhea" id="RHEA-COMP:20101"/>
        <dbReference type="ChEBI" id="CHEBI:15378"/>
        <dbReference type="ChEBI" id="CHEBI:30616"/>
        <dbReference type="ChEBI" id="CHEBI:46858"/>
        <dbReference type="ChEBI" id="CHEBI:61978"/>
        <dbReference type="ChEBI" id="CHEBI:456216"/>
        <dbReference type="EC" id="2.7.10.1"/>
    </reaction>
</comment>
<dbReference type="GO" id="GO:0010976">
    <property type="term" value="P:positive regulation of neuron projection development"/>
    <property type="evidence" value="ECO:0007669"/>
    <property type="project" value="TreeGrafter"/>
</dbReference>
<dbReference type="EC" id="2.7.10.1" evidence="2"/>
<keyword evidence="15" id="KW-0325">Glycoprotein</keyword>
<keyword evidence="10 19" id="KW-1133">Transmembrane helix</keyword>
<evidence type="ECO:0000313" key="22">
    <source>
        <dbReference type="Ensembl" id="ENSPREP00000019220.1"/>
    </source>
</evidence>
<evidence type="ECO:0000256" key="13">
    <source>
        <dbReference type="ARBA" id="ARBA00023157"/>
    </source>
</evidence>
<dbReference type="GO" id="GO:0038062">
    <property type="term" value="F:protein tyrosine kinase collagen receptor activity"/>
    <property type="evidence" value="ECO:0007669"/>
    <property type="project" value="TreeGrafter"/>
</dbReference>
<dbReference type="FunFam" id="1.10.510.10:FF:000053">
    <property type="entry name" value="Epithelial discoidin domain-containing receptor 1"/>
    <property type="match status" value="1"/>
</dbReference>
<evidence type="ECO:0000256" key="7">
    <source>
        <dbReference type="ARBA" id="ARBA00022741"/>
    </source>
</evidence>
<dbReference type="PROSITE" id="PS50011">
    <property type="entry name" value="PROTEIN_KINASE_DOM"/>
    <property type="match status" value="1"/>
</dbReference>
<evidence type="ECO:0000259" key="21">
    <source>
        <dbReference type="PROSITE" id="PS50022"/>
    </source>
</evidence>
<dbReference type="PROSITE" id="PS01285">
    <property type="entry name" value="FA58C_1"/>
    <property type="match status" value="1"/>
</dbReference>
<dbReference type="CDD" id="cd00057">
    <property type="entry name" value="FA58C"/>
    <property type="match status" value="1"/>
</dbReference>
<evidence type="ECO:0000256" key="14">
    <source>
        <dbReference type="ARBA" id="ARBA00023170"/>
    </source>
</evidence>
<dbReference type="GO" id="GO:0051897">
    <property type="term" value="P:positive regulation of phosphatidylinositol 3-kinase/protein kinase B signal transduction"/>
    <property type="evidence" value="ECO:0007669"/>
    <property type="project" value="TreeGrafter"/>
</dbReference>
<dbReference type="Gene3D" id="1.10.510.10">
    <property type="entry name" value="Transferase(Phosphotransferase) domain 1"/>
    <property type="match status" value="1"/>
</dbReference>
<dbReference type="InterPro" id="IPR020635">
    <property type="entry name" value="Tyr_kinase_cat_dom"/>
</dbReference>
<accession>A0A3P9PBS8</accession>
<evidence type="ECO:0000259" key="20">
    <source>
        <dbReference type="PROSITE" id="PS50011"/>
    </source>
</evidence>
<dbReference type="PROSITE" id="PS01286">
    <property type="entry name" value="FA58C_2"/>
    <property type="match status" value="1"/>
</dbReference>
<dbReference type="InterPro" id="IPR000421">
    <property type="entry name" value="FA58C"/>
</dbReference>
<evidence type="ECO:0000256" key="4">
    <source>
        <dbReference type="ARBA" id="ARBA00022679"/>
    </source>
</evidence>
<dbReference type="FunFam" id="2.60.120.260:FF:000007">
    <property type="entry name" value="Discoidin domain receptor tyrosine kinase 1"/>
    <property type="match status" value="1"/>
</dbReference>
<feature type="region of interest" description="Disordered" evidence="18">
    <location>
        <begin position="56"/>
        <end position="77"/>
    </location>
</feature>
<dbReference type="Gene3D" id="2.60.120.1190">
    <property type="match status" value="1"/>
</dbReference>
<dbReference type="FunFam" id="2.60.120.1190:FF:000004">
    <property type="entry name" value="Discoidin domain receptor tyrosine kinase 1"/>
    <property type="match status" value="1"/>
</dbReference>
<dbReference type="Proteomes" id="UP000242638">
    <property type="component" value="Unassembled WGS sequence"/>
</dbReference>
<keyword evidence="9" id="KW-0067">ATP-binding</keyword>
<evidence type="ECO:0000256" key="5">
    <source>
        <dbReference type="ARBA" id="ARBA00022692"/>
    </source>
</evidence>
<organism evidence="22 23">
    <name type="scientific">Poecilia reticulata</name>
    <name type="common">Guppy</name>
    <name type="synonym">Acanthophacelus reticulatus</name>
    <dbReference type="NCBI Taxonomy" id="8081"/>
    <lineage>
        <taxon>Eukaryota</taxon>
        <taxon>Metazoa</taxon>
        <taxon>Chordata</taxon>
        <taxon>Craniata</taxon>
        <taxon>Vertebrata</taxon>
        <taxon>Euteleostomi</taxon>
        <taxon>Actinopterygii</taxon>
        <taxon>Neopterygii</taxon>
        <taxon>Teleostei</taxon>
        <taxon>Neoteleostei</taxon>
        <taxon>Acanthomorphata</taxon>
        <taxon>Ovalentaria</taxon>
        <taxon>Atherinomorphae</taxon>
        <taxon>Cyprinodontiformes</taxon>
        <taxon>Poeciliidae</taxon>
        <taxon>Poeciliinae</taxon>
        <taxon>Poecilia</taxon>
    </lineage>
</organism>
<dbReference type="InterPro" id="IPR001245">
    <property type="entry name" value="Ser-Thr/Tyr_kinase_cat_dom"/>
</dbReference>
<dbReference type="SMART" id="SM00231">
    <property type="entry name" value="FA58C"/>
    <property type="match status" value="1"/>
</dbReference>
<reference evidence="23" key="1">
    <citation type="submission" date="2013-11" db="EMBL/GenBank/DDBJ databases">
        <title>The genomic landscape of the Guanapo guppy.</title>
        <authorList>
            <person name="Kuenstner A."/>
            <person name="Dreyer C."/>
        </authorList>
    </citation>
    <scope>NUCLEOTIDE SEQUENCE</scope>
    <source>
        <strain evidence="23">Guanapo</strain>
    </source>
</reference>
<evidence type="ECO:0000256" key="1">
    <source>
        <dbReference type="ARBA" id="ARBA00004251"/>
    </source>
</evidence>
<dbReference type="GO" id="GO:0043235">
    <property type="term" value="C:receptor complex"/>
    <property type="evidence" value="ECO:0007669"/>
    <property type="project" value="TreeGrafter"/>
</dbReference>
<comment type="subcellular location">
    <subcellularLocation>
        <location evidence="1">Cell membrane</location>
        <topology evidence="1">Single-pass type I membrane protein</topology>
    </subcellularLocation>
</comment>
<dbReference type="Pfam" id="PF21114">
    <property type="entry name" value="DDR1-2_DS-like"/>
    <property type="match status" value="1"/>
</dbReference>
<dbReference type="InterPro" id="IPR008266">
    <property type="entry name" value="Tyr_kinase_AS"/>
</dbReference>
<dbReference type="GO" id="GO:0005524">
    <property type="term" value="F:ATP binding"/>
    <property type="evidence" value="ECO:0007669"/>
    <property type="project" value="UniProtKB-KW"/>
</dbReference>
<dbReference type="Bgee" id="ENSPREG00000012899">
    <property type="expression patterns" value="Expressed in head and 1 other cell type or tissue"/>
</dbReference>
<dbReference type="GO" id="GO:0005886">
    <property type="term" value="C:plasma membrane"/>
    <property type="evidence" value="ECO:0007669"/>
    <property type="project" value="UniProtKB-SubCell"/>
</dbReference>
<evidence type="ECO:0000256" key="19">
    <source>
        <dbReference type="SAM" id="Phobius"/>
    </source>
</evidence>
<feature type="domain" description="F5/8 type C" evidence="21">
    <location>
        <begin position="40"/>
        <end position="195"/>
    </location>
</feature>
<evidence type="ECO:0000256" key="8">
    <source>
        <dbReference type="ARBA" id="ARBA00022777"/>
    </source>
</evidence>
<evidence type="ECO:0000256" key="16">
    <source>
        <dbReference type="ARBA" id="ARBA00051243"/>
    </source>
</evidence>
<dbReference type="InterPro" id="IPR048525">
    <property type="entry name" value="DDR1-2_DS-like"/>
</dbReference>
<evidence type="ECO:0000256" key="6">
    <source>
        <dbReference type="ARBA" id="ARBA00022729"/>
    </source>
</evidence>